<sequence>MSAPNNNSTARAANSSISSSVPKWGEPGFVTVEGATFGEDGFVPCGRSGNRTPRANLHHTADECRFGDPLRSATDRVPRREAARGASTSDRGRSRQNVFSGSNYQNNSPGLGPSTTFPGFGQQNNYPGYGQQNFHPGYGQQIQQLQQEQQHRQIQLQHFQQQLQQQHQHQQQQMQYLLQLAQHIEQQPSAGPPRHGGHQEPGATKNKKRSADDHWQSGPRKRHKRSPGDAGGAGAGGQATI</sequence>
<gene>
    <name evidence="2" type="ORF">M436DRAFT_65668</name>
</gene>
<accession>A0A074WEV2</accession>
<dbReference type="HOGENOM" id="CLU_1151599_0_0_1"/>
<feature type="compositionally biased region" description="Low complexity" evidence="1">
    <location>
        <begin position="1"/>
        <end position="20"/>
    </location>
</feature>
<protein>
    <submittedName>
        <fullName evidence="2">Uncharacterized protein</fullName>
    </submittedName>
</protein>
<feature type="region of interest" description="Disordered" evidence="1">
    <location>
        <begin position="65"/>
        <end position="136"/>
    </location>
</feature>
<dbReference type="RefSeq" id="XP_013425620.1">
    <property type="nucleotide sequence ID" value="XM_013570166.1"/>
</dbReference>
<proteinExistence type="predicted"/>
<dbReference type="AlphaFoldDB" id="A0A074WEV2"/>
<name>A0A074WEV2_9PEZI</name>
<feature type="compositionally biased region" description="Polar residues" evidence="1">
    <location>
        <begin position="95"/>
        <end position="117"/>
    </location>
</feature>
<reference evidence="2 3" key="1">
    <citation type="journal article" date="2014" name="BMC Genomics">
        <title>Genome sequencing of four Aureobasidium pullulans varieties: biotechnological potential, stress tolerance, and description of new species.</title>
        <authorList>
            <person name="Gostin Ar C."/>
            <person name="Ohm R.A."/>
            <person name="Kogej T."/>
            <person name="Sonjak S."/>
            <person name="Turk M."/>
            <person name="Zajc J."/>
            <person name="Zalar P."/>
            <person name="Grube M."/>
            <person name="Sun H."/>
            <person name="Han J."/>
            <person name="Sharma A."/>
            <person name="Chiniquy J."/>
            <person name="Ngan C.Y."/>
            <person name="Lipzen A."/>
            <person name="Barry K."/>
            <person name="Grigoriev I.V."/>
            <person name="Gunde-Cimerman N."/>
        </authorList>
    </citation>
    <scope>NUCLEOTIDE SEQUENCE [LARGE SCALE GENOMIC DNA]</scope>
    <source>
        <strain evidence="2 3">CBS 147.97</strain>
    </source>
</reference>
<feature type="region of interest" description="Disordered" evidence="1">
    <location>
        <begin position="1"/>
        <end position="27"/>
    </location>
</feature>
<evidence type="ECO:0000313" key="3">
    <source>
        <dbReference type="Proteomes" id="UP000027730"/>
    </source>
</evidence>
<feature type="compositionally biased region" description="Basic and acidic residues" evidence="1">
    <location>
        <begin position="65"/>
        <end position="83"/>
    </location>
</feature>
<feature type="compositionally biased region" description="Low complexity" evidence="1">
    <location>
        <begin position="119"/>
        <end position="136"/>
    </location>
</feature>
<feature type="region of interest" description="Disordered" evidence="1">
    <location>
        <begin position="187"/>
        <end position="241"/>
    </location>
</feature>
<organism evidence="2 3">
    <name type="scientific">Aureobasidium namibiae CBS 147.97</name>
    <dbReference type="NCBI Taxonomy" id="1043004"/>
    <lineage>
        <taxon>Eukaryota</taxon>
        <taxon>Fungi</taxon>
        <taxon>Dikarya</taxon>
        <taxon>Ascomycota</taxon>
        <taxon>Pezizomycotina</taxon>
        <taxon>Dothideomycetes</taxon>
        <taxon>Dothideomycetidae</taxon>
        <taxon>Dothideales</taxon>
        <taxon>Saccotheciaceae</taxon>
        <taxon>Aureobasidium</taxon>
    </lineage>
</organism>
<dbReference type="EMBL" id="KL584714">
    <property type="protein sequence ID" value="KEQ71553.1"/>
    <property type="molecule type" value="Genomic_DNA"/>
</dbReference>
<dbReference type="Proteomes" id="UP000027730">
    <property type="component" value="Unassembled WGS sequence"/>
</dbReference>
<feature type="compositionally biased region" description="Gly residues" evidence="1">
    <location>
        <begin position="229"/>
        <end position="241"/>
    </location>
</feature>
<dbReference type="GeneID" id="25413911"/>
<keyword evidence="3" id="KW-1185">Reference proteome</keyword>
<evidence type="ECO:0000256" key="1">
    <source>
        <dbReference type="SAM" id="MobiDB-lite"/>
    </source>
</evidence>
<evidence type="ECO:0000313" key="2">
    <source>
        <dbReference type="EMBL" id="KEQ71553.1"/>
    </source>
</evidence>